<keyword evidence="1" id="KW-0812">Transmembrane</keyword>
<feature type="transmembrane region" description="Helical" evidence="1">
    <location>
        <begin position="36"/>
        <end position="56"/>
    </location>
</feature>
<keyword evidence="1" id="KW-0472">Membrane</keyword>
<name>A0A0J9EQF6_AJEDA</name>
<dbReference type="Proteomes" id="UP000007802">
    <property type="component" value="Unassembled WGS sequence"/>
</dbReference>
<evidence type="ECO:0000256" key="1">
    <source>
        <dbReference type="SAM" id="Phobius"/>
    </source>
</evidence>
<proteinExistence type="predicted"/>
<evidence type="ECO:0000313" key="2">
    <source>
        <dbReference type="EMBL" id="KMW67440.1"/>
    </source>
</evidence>
<sequence>MQGTIYCFCHYPSLRGKKEREKKFLMRLIDCKRNKLAQWVFPAFGCVMSLVGIHGVSCDSAAKLGLSVEDLMASNREISTPFVLYLD</sequence>
<dbReference type="AlphaFoldDB" id="A0A0J9EQF6"/>
<dbReference type="EMBL" id="GG749424">
    <property type="protein sequence ID" value="KMW67440.1"/>
    <property type="molecule type" value="Genomic_DNA"/>
</dbReference>
<accession>A0A0J9EQF6</accession>
<protein>
    <submittedName>
        <fullName evidence="2">Uncharacterized protein</fullName>
    </submittedName>
</protein>
<reference evidence="2" key="1">
    <citation type="submission" date="2010-03" db="EMBL/GenBank/DDBJ databases">
        <title>Annotation of Blastomyces dermatitidis strain ATCC 18188.</title>
        <authorList>
            <consortium name="The Broad Institute Genome Sequencing Platform"/>
            <consortium name="Broad Institute Genome Sequencing Center for Infectious Disease."/>
            <person name="Cuomo C."/>
            <person name="Klein B."/>
            <person name="Sullivan T."/>
            <person name="Heitman J."/>
            <person name="Young S."/>
            <person name="Zeng Q."/>
            <person name="Gargeya S."/>
            <person name="Alvarado L."/>
            <person name="Berlin A.M."/>
            <person name="Chapman S.B."/>
            <person name="Chen Z."/>
            <person name="Freedman E."/>
            <person name="Gellesch M."/>
            <person name="Goldberg J."/>
            <person name="Griggs A."/>
            <person name="Gujja S."/>
            <person name="Heilman E."/>
            <person name="Heiman D."/>
            <person name="Howarth C."/>
            <person name="Mehta T."/>
            <person name="Neiman D."/>
            <person name="Pearson M."/>
            <person name="Roberts A."/>
            <person name="Saif S."/>
            <person name="Shea T."/>
            <person name="Shenoy N."/>
            <person name="Sisk P."/>
            <person name="Stolte C."/>
            <person name="Sykes S."/>
            <person name="White J."/>
            <person name="Yandava C."/>
            <person name="Haas B."/>
            <person name="Nusbaum C."/>
            <person name="Birren B."/>
        </authorList>
    </citation>
    <scope>NUCLEOTIDE SEQUENCE</scope>
    <source>
        <strain evidence="2">ATCC 18188</strain>
    </source>
</reference>
<organism evidence="2">
    <name type="scientific">Ajellomyces dermatitidis (strain ATCC 18188 / CBS 674.68)</name>
    <name type="common">Blastomyces dermatitidis</name>
    <dbReference type="NCBI Taxonomy" id="653446"/>
    <lineage>
        <taxon>Eukaryota</taxon>
        <taxon>Fungi</taxon>
        <taxon>Dikarya</taxon>
        <taxon>Ascomycota</taxon>
        <taxon>Pezizomycotina</taxon>
        <taxon>Eurotiomycetes</taxon>
        <taxon>Eurotiomycetidae</taxon>
        <taxon>Onygenales</taxon>
        <taxon>Ajellomycetaceae</taxon>
        <taxon>Blastomyces</taxon>
    </lineage>
</organism>
<gene>
    <name evidence="2" type="ORF">BDDG_12122</name>
</gene>
<keyword evidence="1" id="KW-1133">Transmembrane helix</keyword>